<feature type="transmembrane region" description="Helical" evidence="12">
    <location>
        <begin position="209"/>
        <end position="230"/>
    </location>
</feature>
<keyword evidence="9" id="KW-0333">Golgi apparatus</keyword>
<evidence type="ECO:0000256" key="8">
    <source>
        <dbReference type="ARBA" id="ARBA00022989"/>
    </source>
</evidence>
<evidence type="ECO:0000256" key="7">
    <source>
        <dbReference type="ARBA" id="ARBA00022927"/>
    </source>
</evidence>
<dbReference type="GO" id="GO:0015031">
    <property type="term" value="P:protein transport"/>
    <property type="evidence" value="ECO:0007669"/>
    <property type="project" value="UniProtKB-KW"/>
</dbReference>
<dbReference type="PANTHER" id="PTHR14083">
    <property type="entry name" value="YIP1 INTERACTING FACTOR HOMOLOG YIF1 PROTEIN"/>
    <property type="match status" value="1"/>
</dbReference>
<dbReference type="GO" id="GO:0000139">
    <property type="term" value="C:Golgi membrane"/>
    <property type="evidence" value="ECO:0007669"/>
    <property type="project" value="UniProtKB-SubCell"/>
</dbReference>
<evidence type="ECO:0000313" key="14">
    <source>
        <dbReference type="Proteomes" id="UP000516314"/>
    </source>
</evidence>
<dbReference type="GO" id="GO:0005789">
    <property type="term" value="C:endoplasmic reticulum membrane"/>
    <property type="evidence" value="ECO:0007669"/>
    <property type="project" value="UniProtKB-SubCell"/>
</dbReference>
<feature type="region of interest" description="Disordered" evidence="11">
    <location>
        <begin position="1"/>
        <end position="27"/>
    </location>
</feature>
<keyword evidence="8 12" id="KW-1133">Transmembrane helix</keyword>
<keyword evidence="5 12" id="KW-0812">Transmembrane</keyword>
<evidence type="ECO:0000256" key="10">
    <source>
        <dbReference type="ARBA" id="ARBA00023136"/>
    </source>
</evidence>
<dbReference type="InterPro" id="IPR005578">
    <property type="entry name" value="Yif1_fam"/>
</dbReference>
<feature type="transmembrane region" description="Helical" evidence="12">
    <location>
        <begin position="170"/>
        <end position="188"/>
    </location>
</feature>
<reference evidence="13 14" key="1">
    <citation type="submission" date="2020-09" db="EMBL/GenBank/DDBJ databases">
        <authorList>
            <person name="Ashkenazy H."/>
        </authorList>
    </citation>
    <scope>NUCLEOTIDE SEQUENCE [LARGE SCALE GENOMIC DNA]</scope>
    <source>
        <strain evidence="14">cv. Cdm-0</strain>
    </source>
</reference>
<evidence type="ECO:0000256" key="11">
    <source>
        <dbReference type="SAM" id="MobiDB-lite"/>
    </source>
</evidence>
<evidence type="ECO:0000256" key="9">
    <source>
        <dbReference type="ARBA" id="ARBA00023034"/>
    </source>
</evidence>
<evidence type="ECO:0000256" key="4">
    <source>
        <dbReference type="ARBA" id="ARBA00022448"/>
    </source>
</evidence>
<dbReference type="Pfam" id="PF03878">
    <property type="entry name" value="YIF1"/>
    <property type="match status" value="2"/>
</dbReference>
<evidence type="ECO:0000256" key="2">
    <source>
        <dbReference type="ARBA" id="ARBA00004653"/>
    </source>
</evidence>
<comment type="similarity">
    <text evidence="3">Belongs to the YIF1 family.</text>
</comment>
<dbReference type="Proteomes" id="UP000516314">
    <property type="component" value="Chromosome 3"/>
</dbReference>
<feature type="transmembrane region" description="Helical" evidence="12">
    <location>
        <begin position="111"/>
        <end position="132"/>
    </location>
</feature>
<dbReference type="PANTHER" id="PTHR14083:SF0">
    <property type="entry name" value="YIP1D-INTERACTING FACTOR 1, ISOFORM C"/>
    <property type="match status" value="1"/>
</dbReference>
<dbReference type="GO" id="GO:0006888">
    <property type="term" value="P:endoplasmic reticulum to Golgi vesicle-mediated transport"/>
    <property type="evidence" value="ECO:0007669"/>
    <property type="project" value="InterPro"/>
</dbReference>
<keyword evidence="7" id="KW-0653">Protein transport</keyword>
<organism evidence="13 14">
    <name type="scientific">Arabidopsis thaliana</name>
    <name type="common">Mouse-ear cress</name>
    <dbReference type="NCBI Taxonomy" id="3702"/>
    <lineage>
        <taxon>Eukaryota</taxon>
        <taxon>Viridiplantae</taxon>
        <taxon>Streptophyta</taxon>
        <taxon>Embryophyta</taxon>
        <taxon>Tracheophyta</taxon>
        <taxon>Spermatophyta</taxon>
        <taxon>Magnoliopsida</taxon>
        <taxon>eudicotyledons</taxon>
        <taxon>Gunneridae</taxon>
        <taxon>Pentapetalae</taxon>
        <taxon>rosids</taxon>
        <taxon>malvids</taxon>
        <taxon>Brassicales</taxon>
        <taxon>Brassicaceae</taxon>
        <taxon>Camelineae</taxon>
        <taxon>Arabidopsis</taxon>
    </lineage>
</organism>
<evidence type="ECO:0000256" key="1">
    <source>
        <dbReference type="ARBA" id="ARBA00004477"/>
    </source>
</evidence>
<dbReference type="AlphaFoldDB" id="A0A7G2EYM6"/>
<evidence type="ECO:0000256" key="12">
    <source>
        <dbReference type="SAM" id="Phobius"/>
    </source>
</evidence>
<keyword evidence="6" id="KW-0256">Endoplasmic reticulum</keyword>
<sequence length="234" mass="26350">MYNNMGPRPGMAMPQANPQPSPFGNPFSGPGSGLIRSGLGAYGEKIFGSSSEYVQSNISRYFSDPQYYFQVNDQYVRNKLKIVLLPFLHRGHWTRISEPVGGLYGKFTPEALNWLFVKGMVGWFLQVMLLKITLLSLGSGEAPLLDIVAYAGYTFTGLCLAVLGKIIWGYSYYVLIPWTCLCTGVFLVKTMKRVLFAESRSYDSSRHHYLLIFVALAQFPLLIWLGNISVNWLF</sequence>
<evidence type="ECO:0000256" key="3">
    <source>
        <dbReference type="ARBA" id="ARBA00009727"/>
    </source>
</evidence>
<gene>
    <name evidence="13" type="ORF">AT9943_LOCUS14044</name>
</gene>
<evidence type="ECO:0000256" key="6">
    <source>
        <dbReference type="ARBA" id="ARBA00022824"/>
    </source>
</evidence>
<proteinExistence type="inferred from homology"/>
<evidence type="ECO:0000256" key="5">
    <source>
        <dbReference type="ARBA" id="ARBA00022692"/>
    </source>
</evidence>
<name>A0A7G2EYM6_ARATH</name>
<comment type="subcellular location">
    <subcellularLocation>
        <location evidence="1">Endoplasmic reticulum membrane</location>
        <topology evidence="1">Multi-pass membrane protein</topology>
    </subcellularLocation>
    <subcellularLocation>
        <location evidence="2">Golgi apparatus membrane</location>
        <topology evidence="2">Multi-pass membrane protein</topology>
    </subcellularLocation>
</comment>
<dbReference type="EMBL" id="LR881468">
    <property type="protein sequence ID" value="CAD5326266.1"/>
    <property type="molecule type" value="Genomic_DNA"/>
</dbReference>
<accession>A0A7G2EYM6</accession>
<keyword evidence="10 12" id="KW-0472">Membrane</keyword>
<evidence type="ECO:0000313" key="13">
    <source>
        <dbReference type="EMBL" id="CAD5326266.1"/>
    </source>
</evidence>
<protein>
    <submittedName>
        <fullName evidence="13">(thale cress) hypothetical protein</fullName>
    </submittedName>
</protein>
<keyword evidence="4" id="KW-0813">Transport</keyword>